<dbReference type="EMBL" id="BLXT01004610">
    <property type="protein sequence ID" value="GFO15566.1"/>
    <property type="molecule type" value="Genomic_DNA"/>
</dbReference>
<keyword evidence="2" id="KW-1185">Reference proteome</keyword>
<dbReference type="Proteomes" id="UP000735302">
    <property type="component" value="Unassembled WGS sequence"/>
</dbReference>
<gene>
    <name evidence="1" type="ORF">PoB_004207100</name>
</gene>
<reference evidence="1 2" key="1">
    <citation type="journal article" date="2021" name="Elife">
        <title>Chloroplast acquisition without the gene transfer in kleptoplastic sea slugs, Plakobranchus ocellatus.</title>
        <authorList>
            <person name="Maeda T."/>
            <person name="Takahashi S."/>
            <person name="Yoshida T."/>
            <person name="Shimamura S."/>
            <person name="Takaki Y."/>
            <person name="Nagai Y."/>
            <person name="Toyoda A."/>
            <person name="Suzuki Y."/>
            <person name="Arimoto A."/>
            <person name="Ishii H."/>
            <person name="Satoh N."/>
            <person name="Nishiyama T."/>
            <person name="Hasebe M."/>
            <person name="Maruyama T."/>
            <person name="Minagawa J."/>
            <person name="Obokata J."/>
            <person name="Shigenobu S."/>
        </authorList>
    </citation>
    <scope>NUCLEOTIDE SEQUENCE [LARGE SCALE GENOMIC DNA]</scope>
</reference>
<evidence type="ECO:0000313" key="1">
    <source>
        <dbReference type="EMBL" id="GFO15566.1"/>
    </source>
</evidence>
<dbReference type="AlphaFoldDB" id="A0AAV4AWT3"/>
<proteinExistence type="predicted"/>
<protein>
    <submittedName>
        <fullName evidence="1">Uncharacterized protein</fullName>
    </submittedName>
</protein>
<accession>A0AAV4AWT3</accession>
<name>A0AAV4AWT3_9GAST</name>
<comment type="caution">
    <text evidence="1">The sequence shown here is derived from an EMBL/GenBank/DDBJ whole genome shotgun (WGS) entry which is preliminary data.</text>
</comment>
<sequence length="166" mass="18644">MLTRIDLVYPIQLMHKRDTITKSKGDANSFFACLPSALINAVNLHLPPPLPPSSCRPWDISRQTSLTSLDFGEDIMRYLEYTESPDLMTESAEDFRLRDDVLASPLMLPKQWSTLDDDFDVADSDDSFSKLSEGRLGLKRRKKIGLREGIQHSLLSSCSITSGIPN</sequence>
<organism evidence="1 2">
    <name type="scientific">Plakobranchus ocellatus</name>
    <dbReference type="NCBI Taxonomy" id="259542"/>
    <lineage>
        <taxon>Eukaryota</taxon>
        <taxon>Metazoa</taxon>
        <taxon>Spiralia</taxon>
        <taxon>Lophotrochozoa</taxon>
        <taxon>Mollusca</taxon>
        <taxon>Gastropoda</taxon>
        <taxon>Heterobranchia</taxon>
        <taxon>Euthyneura</taxon>
        <taxon>Panpulmonata</taxon>
        <taxon>Sacoglossa</taxon>
        <taxon>Placobranchoidea</taxon>
        <taxon>Plakobranchidae</taxon>
        <taxon>Plakobranchus</taxon>
    </lineage>
</organism>
<evidence type="ECO:0000313" key="2">
    <source>
        <dbReference type="Proteomes" id="UP000735302"/>
    </source>
</evidence>